<dbReference type="InterPro" id="IPR011051">
    <property type="entry name" value="RmlC_Cupin_sf"/>
</dbReference>
<dbReference type="Proteomes" id="UP000588647">
    <property type="component" value="Unassembled WGS sequence"/>
</dbReference>
<keyword evidence="2" id="KW-0223">Dioxygenase</keyword>
<proteinExistence type="predicted"/>
<sequence>MNISTSMMPAAPDAGSEWWEVTPGERFVIRTSAAETGGIYTMLEIVADPRNGVPLHVHANEEEHFVVLEGSVHLTAGDETLELSAGDSMTVRRGTPHAWANLSDGIVRMLIIFSPGNLERTFRLIGTLKGEDLAAVLASNESDGSTVVGPPPFADVFSVVSPRPRP</sequence>
<dbReference type="InterPro" id="IPR013096">
    <property type="entry name" value="Cupin_2"/>
</dbReference>
<reference evidence="2 3" key="1">
    <citation type="submission" date="2020-08" db="EMBL/GenBank/DDBJ databases">
        <title>Genomic Encyclopedia of Type Strains, Phase IV (KMG-IV): sequencing the most valuable type-strain genomes for metagenomic binning, comparative biology and taxonomic classification.</title>
        <authorList>
            <person name="Goeker M."/>
        </authorList>
    </citation>
    <scope>NUCLEOTIDE SEQUENCE [LARGE SCALE GENOMIC DNA]</scope>
    <source>
        <strain evidence="2 3">DSM 103570</strain>
    </source>
</reference>
<feature type="domain" description="Cupin type-2" evidence="1">
    <location>
        <begin position="49"/>
        <end position="113"/>
    </location>
</feature>
<dbReference type="GO" id="GO:0051213">
    <property type="term" value="F:dioxygenase activity"/>
    <property type="evidence" value="ECO:0007669"/>
    <property type="project" value="UniProtKB-KW"/>
</dbReference>
<keyword evidence="3" id="KW-1185">Reference proteome</keyword>
<comment type="caution">
    <text evidence="2">The sequence shown here is derived from an EMBL/GenBank/DDBJ whole genome shotgun (WGS) entry which is preliminary data.</text>
</comment>
<dbReference type="SUPFAM" id="SSF51182">
    <property type="entry name" value="RmlC-like cupins"/>
    <property type="match status" value="1"/>
</dbReference>
<keyword evidence="2" id="KW-0560">Oxidoreductase</keyword>
<dbReference type="RefSeq" id="WP_183209851.1">
    <property type="nucleotide sequence ID" value="NZ_JAAAMM010000004.1"/>
</dbReference>
<evidence type="ECO:0000313" key="2">
    <source>
        <dbReference type="EMBL" id="MBB4004264.1"/>
    </source>
</evidence>
<dbReference type="PANTHER" id="PTHR36440">
    <property type="entry name" value="PUTATIVE (AFU_ORTHOLOGUE AFUA_8G07350)-RELATED"/>
    <property type="match status" value="1"/>
</dbReference>
<dbReference type="Gene3D" id="2.60.120.10">
    <property type="entry name" value="Jelly Rolls"/>
    <property type="match status" value="1"/>
</dbReference>
<evidence type="ECO:0000259" key="1">
    <source>
        <dbReference type="Pfam" id="PF07883"/>
    </source>
</evidence>
<evidence type="ECO:0000313" key="3">
    <source>
        <dbReference type="Proteomes" id="UP000588647"/>
    </source>
</evidence>
<gene>
    <name evidence="2" type="ORF">GGR03_003352</name>
</gene>
<name>A0A7W6MQR7_9HYPH</name>
<dbReference type="AlphaFoldDB" id="A0A7W6MQR7"/>
<dbReference type="InterPro" id="IPR053146">
    <property type="entry name" value="QDO-like"/>
</dbReference>
<dbReference type="InterPro" id="IPR014710">
    <property type="entry name" value="RmlC-like_jellyroll"/>
</dbReference>
<organism evidence="2 3">
    <name type="scientific">Aurantimonas endophytica</name>
    <dbReference type="NCBI Taxonomy" id="1522175"/>
    <lineage>
        <taxon>Bacteria</taxon>
        <taxon>Pseudomonadati</taxon>
        <taxon>Pseudomonadota</taxon>
        <taxon>Alphaproteobacteria</taxon>
        <taxon>Hyphomicrobiales</taxon>
        <taxon>Aurantimonadaceae</taxon>
        <taxon>Aurantimonas</taxon>
    </lineage>
</organism>
<protein>
    <submittedName>
        <fullName evidence="2">Quercetin dioxygenase-like cupin family protein</fullName>
    </submittedName>
</protein>
<dbReference type="Pfam" id="PF07883">
    <property type="entry name" value="Cupin_2"/>
    <property type="match status" value="1"/>
</dbReference>
<dbReference type="EMBL" id="JACIEM010000004">
    <property type="protein sequence ID" value="MBB4004264.1"/>
    <property type="molecule type" value="Genomic_DNA"/>
</dbReference>
<dbReference type="PANTHER" id="PTHR36440:SF1">
    <property type="entry name" value="PUTATIVE (AFU_ORTHOLOGUE AFUA_8G07350)-RELATED"/>
    <property type="match status" value="1"/>
</dbReference>
<accession>A0A7W6MQR7</accession>